<sequence length="178" mass="20314">MTNYFVISKYHTQGIDFSNGKWLIGEIEANPYAKDKMTNLVLKDFSDYLQDRVKYSLDEKSLLLPSQVPLNPSKSMILDLKKGANFDYFVNIKCKNAKNDLSGFEFPDHFYYKKQMSYAEVTLQVYDLNLGEIVYSQTVGGSIEDDSSLTNTPTTTIIVGTYNKIINDIKKKSIKPTM</sequence>
<organism evidence="1 2">
    <name type="scientific">Flavobacterium ginsengisoli</name>
    <dbReference type="NCBI Taxonomy" id="871694"/>
    <lineage>
        <taxon>Bacteria</taxon>
        <taxon>Pseudomonadati</taxon>
        <taxon>Bacteroidota</taxon>
        <taxon>Flavobacteriia</taxon>
        <taxon>Flavobacteriales</taxon>
        <taxon>Flavobacteriaceae</taxon>
        <taxon>Flavobacterium</taxon>
    </lineage>
</organism>
<accession>A0ABP7F045</accession>
<dbReference type="Proteomes" id="UP001501367">
    <property type="component" value="Unassembled WGS sequence"/>
</dbReference>
<name>A0ABP7F045_9FLAO</name>
<evidence type="ECO:0000313" key="2">
    <source>
        <dbReference type="Proteomes" id="UP001501367"/>
    </source>
</evidence>
<protein>
    <submittedName>
        <fullName evidence="1">Uncharacterized protein</fullName>
    </submittedName>
</protein>
<comment type="caution">
    <text evidence="1">The sequence shown here is derived from an EMBL/GenBank/DDBJ whole genome shotgun (WGS) entry which is preliminary data.</text>
</comment>
<gene>
    <name evidence="1" type="ORF">GCM10022422_08460</name>
</gene>
<keyword evidence="2" id="KW-1185">Reference proteome</keyword>
<evidence type="ECO:0000313" key="1">
    <source>
        <dbReference type="EMBL" id="GAA3728759.1"/>
    </source>
</evidence>
<reference evidence="2" key="1">
    <citation type="journal article" date="2019" name="Int. J. Syst. Evol. Microbiol.">
        <title>The Global Catalogue of Microorganisms (GCM) 10K type strain sequencing project: providing services to taxonomists for standard genome sequencing and annotation.</title>
        <authorList>
            <consortium name="The Broad Institute Genomics Platform"/>
            <consortium name="The Broad Institute Genome Sequencing Center for Infectious Disease"/>
            <person name="Wu L."/>
            <person name="Ma J."/>
        </authorList>
    </citation>
    <scope>NUCLEOTIDE SEQUENCE [LARGE SCALE GENOMIC DNA]</scope>
    <source>
        <strain evidence="2">JCM 17336</strain>
    </source>
</reference>
<proteinExistence type="predicted"/>
<dbReference type="EMBL" id="BAABDT010000001">
    <property type="protein sequence ID" value="GAA3728759.1"/>
    <property type="molecule type" value="Genomic_DNA"/>
</dbReference>